<name>A0A0N4VXA0_HAEPC</name>
<accession>A0A0N4VXA0</accession>
<dbReference type="WBParaSite" id="HPLM_0000192001-mRNA-1">
    <property type="protein sequence ID" value="HPLM_0000192001-mRNA-1"/>
    <property type="gene ID" value="HPLM_0000192001"/>
</dbReference>
<evidence type="ECO:0000313" key="1">
    <source>
        <dbReference type="WBParaSite" id="HPLM_0000192001-mRNA-1"/>
    </source>
</evidence>
<reference evidence="1" key="1">
    <citation type="submission" date="2017-02" db="UniProtKB">
        <authorList>
            <consortium name="WormBaseParasite"/>
        </authorList>
    </citation>
    <scope>IDENTIFICATION</scope>
</reference>
<protein>
    <submittedName>
        <fullName evidence="1">Ovule protein</fullName>
    </submittedName>
</protein>
<proteinExistence type="predicted"/>
<dbReference type="AlphaFoldDB" id="A0A0N4VXA0"/>
<sequence>LDLFVNMAQHIFLVRLLKKGNHLVKVKHDVRIDFKHKLFWVVGNNPTICSKYLNRGPSVDLCI</sequence>
<organism evidence="1">
    <name type="scientific">Haemonchus placei</name>
    <name type="common">Barber's pole worm</name>
    <dbReference type="NCBI Taxonomy" id="6290"/>
    <lineage>
        <taxon>Eukaryota</taxon>
        <taxon>Metazoa</taxon>
        <taxon>Ecdysozoa</taxon>
        <taxon>Nematoda</taxon>
        <taxon>Chromadorea</taxon>
        <taxon>Rhabditida</taxon>
        <taxon>Rhabditina</taxon>
        <taxon>Rhabditomorpha</taxon>
        <taxon>Strongyloidea</taxon>
        <taxon>Trichostrongylidae</taxon>
        <taxon>Haemonchus</taxon>
    </lineage>
</organism>